<accession>A0ABP5D753</accession>
<reference evidence="2" key="1">
    <citation type="journal article" date="2019" name="Int. J. Syst. Evol. Microbiol.">
        <title>The Global Catalogue of Microorganisms (GCM) 10K type strain sequencing project: providing services to taxonomists for standard genome sequencing and annotation.</title>
        <authorList>
            <consortium name="The Broad Institute Genomics Platform"/>
            <consortium name="The Broad Institute Genome Sequencing Center for Infectious Disease"/>
            <person name="Wu L."/>
            <person name="Ma J."/>
        </authorList>
    </citation>
    <scope>NUCLEOTIDE SEQUENCE [LARGE SCALE GENOMIC DNA]</scope>
    <source>
        <strain evidence="2">JCM 14545</strain>
    </source>
</reference>
<comment type="caution">
    <text evidence="1">The sequence shown here is derived from an EMBL/GenBank/DDBJ whole genome shotgun (WGS) entry which is preliminary data.</text>
</comment>
<evidence type="ECO:0000313" key="2">
    <source>
        <dbReference type="Proteomes" id="UP001501116"/>
    </source>
</evidence>
<evidence type="ECO:0000313" key="1">
    <source>
        <dbReference type="EMBL" id="GAA1974538.1"/>
    </source>
</evidence>
<dbReference type="Proteomes" id="UP001501116">
    <property type="component" value="Unassembled WGS sequence"/>
</dbReference>
<protein>
    <submittedName>
        <fullName evidence="1">Uncharacterized protein</fullName>
    </submittedName>
</protein>
<gene>
    <name evidence="1" type="ORF">GCM10009754_57100</name>
</gene>
<dbReference type="EMBL" id="BAAANN010000025">
    <property type="protein sequence ID" value="GAA1974538.1"/>
    <property type="molecule type" value="Genomic_DNA"/>
</dbReference>
<dbReference type="RefSeq" id="WP_344425496.1">
    <property type="nucleotide sequence ID" value="NZ_BAAANN010000025.1"/>
</dbReference>
<keyword evidence="2" id="KW-1185">Reference proteome</keyword>
<organism evidence="1 2">
    <name type="scientific">Amycolatopsis minnesotensis</name>
    <dbReference type="NCBI Taxonomy" id="337894"/>
    <lineage>
        <taxon>Bacteria</taxon>
        <taxon>Bacillati</taxon>
        <taxon>Actinomycetota</taxon>
        <taxon>Actinomycetes</taxon>
        <taxon>Pseudonocardiales</taxon>
        <taxon>Pseudonocardiaceae</taxon>
        <taxon>Amycolatopsis</taxon>
    </lineage>
</organism>
<proteinExistence type="predicted"/>
<sequence length="143" mass="15400">MNAGDSVRNFVAAFLSHVDKNKELPPVRRLMVTDRAYPFEDEPVSMCVADGPLSSVAWALVCWAASLAEVSVHLWRSTGRDGEVQVHVEGRLSSGVPVDVYGFVAFGAGVFPNLERGTFSVVPLSELLEWAKPIDGTGKGVVV</sequence>
<name>A0ABP5D753_9PSEU</name>